<dbReference type="PANTHER" id="PTHR37464:SF1">
    <property type="entry name" value="BLL2463 PROTEIN"/>
    <property type="match status" value="1"/>
</dbReference>
<dbReference type="PANTHER" id="PTHR37464">
    <property type="entry name" value="BLL2463 PROTEIN"/>
    <property type="match status" value="1"/>
</dbReference>
<gene>
    <name evidence="3" type="ORF">ENP94_07665</name>
    <name evidence="4" type="ORF">ENS16_03310</name>
</gene>
<dbReference type="InterPro" id="IPR024163">
    <property type="entry name" value="Aerotolerance_reg_N"/>
</dbReference>
<evidence type="ECO:0000256" key="1">
    <source>
        <dbReference type="SAM" id="Phobius"/>
    </source>
</evidence>
<dbReference type="SUPFAM" id="SSF52317">
    <property type="entry name" value="Class I glutamine amidotransferase-like"/>
    <property type="match status" value="1"/>
</dbReference>
<dbReference type="EMBL" id="DSLG01000008">
    <property type="protein sequence ID" value="HEA87863.1"/>
    <property type="molecule type" value="Genomic_DNA"/>
</dbReference>
<protein>
    <recommendedName>
        <fullName evidence="2">Aerotolerance regulator N-terminal domain-containing protein</fullName>
    </recommendedName>
</protein>
<dbReference type="InterPro" id="IPR011933">
    <property type="entry name" value="Double_TM_dom"/>
</dbReference>
<name>A0A7C1NDB2_UNCW3</name>
<keyword evidence="1" id="KW-1133">Transmembrane helix</keyword>
<comment type="caution">
    <text evidence="3">The sequence shown here is derived from an EMBL/GenBank/DDBJ whole genome shotgun (WGS) entry which is preliminary data.</text>
</comment>
<proteinExistence type="predicted"/>
<organism evidence="3">
    <name type="scientific">candidate division WOR-3 bacterium</name>
    <dbReference type="NCBI Taxonomy" id="2052148"/>
    <lineage>
        <taxon>Bacteria</taxon>
        <taxon>Bacteria division WOR-3</taxon>
    </lineage>
</organism>
<evidence type="ECO:0000313" key="4">
    <source>
        <dbReference type="EMBL" id="HFJ53701.1"/>
    </source>
</evidence>
<feature type="transmembrane region" description="Helical" evidence="1">
    <location>
        <begin position="56"/>
        <end position="73"/>
    </location>
</feature>
<feature type="transmembrane region" description="Helical" evidence="1">
    <location>
        <begin position="6"/>
        <end position="24"/>
    </location>
</feature>
<dbReference type="NCBIfam" id="TIGR02226">
    <property type="entry name" value="two_anch"/>
    <property type="match status" value="1"/>
</dbReference>
<dbReference type="InterPro" id="IPR029062">
    <property type="entry name" value="Class_I_gatase-like"/>
</dbReference>
<feature type="domain" description="Aerotolerance regulator N-terminal" evidence="2">
    <location>
        <begin position="1"/>
        <end position="76"/>
    </location>
</feature>
<sequence>MQFLYPSFLLLLPLGLIPVLIHIFTRLRLQRRGFPSLVLLESVRRERWSWVRLREILLLVLRTLFLLLIPLALSRPRLESRLPFRLGSDRMLLILDHSYSMAYGSRWQLALEAARRIIHSSSRPMLILSSHPDTVFSGRHTLLTLLDTLSASTISPTLQPALTRAAELYRQTPMPVIIITDLQARAVPENIPVPGGQLQIINLGSNRFDNAGITGITYDRRRLRVRIFNYGGTPVIRTVRLKLEGYQEEKVVNISARSAVFAEFSLPPDLRHHYSGIVELSSDSLLVDDRRFFTLETPSRVSVPIFVSSENQGKYLRLALVTDTLQFLPLLLNISELRRTDLTRYQAIIIADASALRPADWERLDFYLNSGGSALLCAPSLTNGNIPLPIRYEGPVSHLGFITPAEVDTTHPVLSGLRTVDLNAVRVYYHSRITGGRTLIRLANQDPLVIELPGKNLIIWTFTPVPEASDLVYRAAFVPLLYQTLKYLTGINRRNEWQTGDTVVLTVDTAEPFRLLMPAGEKTVFSEAGGIKPVVKITDTRLPGIYRLENGQHYEFAVNPLPEEGDLTPAPLEPLIRNRIKIYPPRLYAASELTGPLLYFAGLLLALELLLLGLESYRKTPVRR</sequence>
<keyword evidence="1" id="KW-0472">Membrane</keyword>
<reference evidence="3" key="1">
    <citation type="journal article" date="2020" name="mSystems">
        <title>Genome- and Community-Level Interaction Insights into Carbon Utilization and Element Cycling Functions of Hydrothermarchaeota in Hydrothermal Sediment.</title>
        <authorList>
            <person name="Zhou Z."/>
            <person name="Liu Y."/>
            <person name="Xu W."/>
            <person name="Pan J."/>
            <person name="Luo Z.H."/>
            <person name="Li M."/>
        </authorList>
    </citation>
    <scope>NUCLEOTIDE SEQUENCE [LARGE SCALE GENOMIC DNA]</scope>
    <source>
        <strain evidence="3">SpSt-265</strain>
        <strain evidence="4">SpSt-465</strain>
    </source>
</reference>
<dbReference type="AlphaFoldDB" id="A0A7C1NDB2"/>
<evidence type="ECO:0000259" key="2">
    <source>
        <dbReference type="Pfam" id="PF07584"/>
    </source>
</evidence>
<keyword evidence="1" id="KW-0812">Transmembrane</keyword>
<dbReference type="Pfam" id="PF07584">
    <property type="entry name" value="BatA"/>
    <property type="match status" value="1"/>
</dbReference>
<feature type="transmembrane region" description="Helical" evidence="1">
    <location>
        <begin position="597"/>
        <end position="614"/>
    </location>
</feature>
<dbReference type="EMBL" id="DSTU01000004">
    <property type="protein sequence ID" value="HFJ53701.1"/>
    <property type="molecule type" value="Genomic_DNA"/>
</dbReference>
<accession>A0A7C1NDB2</accession>
<evidence type="ECO:0000313" key="3">
    <source>
        <dbReference type="EMBL" id="HEA87863.1"/>
    </source>
</evidence>